<dbReference type="EMBL" id="FN656747">
    <property type="protein sequence ID" value="CBY41936.1"/>
    <property type="molecule type" value="Genomic_DNA"/>
</dbReference>
<name>E4Z2K8_OIKDI</name>
<organism evidence="2">
    <name type="scientific">Oikopleura dioica</name>
    <name type="common">Tunicate</name>
    <dbReference type="NCBI Taxonomy" id="34765"/>
    <lineage>
        <taxon>Eukaryota</taxon>
        <taxon>Metazoa</taxon>
        <taxon>Chordata</taxon>
        <taxon>Tunicata</taxon>
        <taxon>Appendicularia</taxon>
        <taxon>Copelata</taxon>
        <taxon>Oikopleuridae</taxon>
        <taxon>Oikopleura</taxon>
    </lineage>
</organism>
<feature type="non-terminal residue" evidence="2">
    <location>
        <position position="1"/>
    </location>
</feature>
<dbReference type="AlphaFoldDB" id="E4Z2K8"/>
<accession>E4Z2K8</accession>
<reference evidence="2" key="1">
    <citation type="journal article" date="2010" name="Science">
        <title>Plasticity of animal genome architecture unmasked by rapid evolution of a pelagic tunicate.</title>
        <authorList>
            <person name="Denoeud F."/>
            <person name="Henriet S."/>
            <person name="Mungpakdee S."/>
            <person name="Aury J.M."/>
            <person name="Da Silva C."/>
            <person name="Brinkmann H."/>
            <person name="Mikhaleva J."/>
            <person name="Olsen L.C."/>
            <person name="Jubin C."/>
            <person name="Canestro C."/>
            <person name="Bouquet J.M."/>
            <person name="Danks G."/>
            <person name="Poulain J."/>
            <person name="Campsteijn C."/>
            <person name="Adamski M."/>
            <person name="Cross I."/>
            <person name="Yadetie F."/>
            <person name="Muffato M."/>
            <person name="Louis A."/>
            <person name="Butcher S."/>
            <person name="Tsagkogeorga G."/>
            <person name="Konrad A."/>
            <person name="Singh S."/>
            <person name="Jensen M.F."/>
            <person name="Cong E.H."/>
            <person name="Eikeseth-Otteraa H."/>
            <person name="Noel B."/>
            <person name="Anthouard V."/>
            <person name="Porcel B.M."/>
            <person name="Kachouri-Lafond R."/>
            <person name="Nishino A."/>
            <person name="Ugolini M."/>
            <person name="Chourrout P."/>
            <person name="Nishida H."/>
            <person name="Aasland R."/>
            <person name="Huzurbazar S."/>
            <person name="Westhof E."/>
            <person name="Delsuc F."/>
            <person name="Lehrach H."/>
            <person name="Reinhardt R."/>
            <person name="Weissenbach J."/>
            <person name="Roy S.W."/>
            <person name="Artiguenave F."/>
            <person name="Postlethwait J.H."/>
            <person name="Manak J.R."/>
            <person name="Thompson E.M."/>
            <person name="Jaillon O."/>
            <person name="Du Pasquier L."/>
            <person name="Boudinot P."/>
            <person name="Liberles D.A."/>
            <person name="Volff J.N."/>
            <person name="Philippe H."/>
            <person name="Lenhard B."/>
            <person name="Roest Crollius H."/>
            <person name="Wincker P."/>
            <person name="Chourrout D."/>
        </authorList>
    </citation>
    <scope>NUCLEOTIDE SEQUENCE [LARGE SCALE GENOMIC DNA]</scope>
</reference>
<protein>
    <submittedName>
        <fullName evidence="2">Uncharacterized protein</fullName>
    </submittedName>
</protein>
<proteinExistence type="predicted"/>
<dbReference type="Proteomes" id="UP000011014">
    <property type="component" value="Unassembled WGS sequence"/>
</dbReference>
<feature type="region of interest" description="Disordered" evidence="1">
    <location>
        <begin position="36"/>
        <end position="55"/>
    </location>
</feature>
<gene>
    <name evidence="2" type="ORF">GSOID_T00024035001</name>
</gene>
<evidence type="ECO:0000313" key="2">
    <source>
        <dbReference type="EMBL" id="CBY41936.1"/>
    </source>
</evidence>
<evidence type="ECO:0000256" key="1">
    <source>
        <dbReference type="SAM" id="MobiDB-lite"/>
    </source>
</evidence>
<sequence length="195" mass="22192">IDNNNEAMEIPEIILPDHQQPQQQQDQCSMKSFFRKSSPAPATFDHSRASGHRGQGTATWNEDMLLYLFVLKLDFENTKPITRSFERLVDTQGCLSDLRTIDHQGQHVGAILMGQLFKRYEKQPEGRAINCLKILSGSRLASSYREFSLKKELAANILREYGVRNSKNYFVTDSGSRYGVPAKNVMGLFILDTLF</sequence>